<dbReference type="Gene3D" id="2.40.30.110">
    <property type="entry name" value="Aminomethyltransferase beta-barrel domains"/>
    <property type="match status" value="1"/>
</dbReference>
<keyword evidence="3" id="KW-1133">Transmembrane helix</keyword>
<feature type="domain" description="Aminomethyltransferase C-terminal" evidence="6">
    <location>
        <begin position="714"/>
        <end position="792"/>
    </location>
</feature>
<dbReference type="Gene3D" id="3.30.1360.120">
    <property type="entry name" value="Probable tRNA modification gtpase trme, domain 1"/>
    <property type="match status" value="1"/>
</dbReference>
<keyword evidence="3" id="KW-0812">Transmembrane</keyword>
<dbReference type="Proteomes" id="UP000007029">
    <property type="component" value="Chromosome"/>
</dbReference>
<dbReference type="InterPro" id="IPR006222">
    <property type="entry name" value="GCVT_N"/>
</dbReference>
<evidence type="ECO:0000313" key="9">
    <source>
        <dbReference type="Proteomes" id="UP000007029"/>
    </source>
</evidence>
<dbReference type="Pfam" id="PF16350">
    <property type="entry name" value="FAO_M"/>
    <property type="match status" value="1"/>
</dbReference>
<evidence type="ECO:0000256" key="3">
    <source>
        <dbReference type="SAM" id="Phobius"/>
    </source>
</evidence>
<evidence type="ECO:0000256" key="2">
    <source>
        <dbReference type="ARBA" id="ARBA00023002"/>
    </source>
</evidence>
<dbReference type="SUPFAM" id="SSF103025">
    <property type="entry name" value="Folate-binding domain"/>
    <property type="match status" value="1"/>
</dbReference>
<dbReference type="InterPro" id="IPR032503">
    <property type="entry name" value="FAO_M"/>
</dbReference>
<dbReference type="EMBL" id="CP000362">
    <property type="protein sequence ID" value="ABG30987.1"/>
    <property type="molecule type" value="Genomic_DNA"/>
</dbReference>
<dbReference type="eggNOG" id="COG0665">
    <property type="taxonomic scope" value="Bacteria"/>
</dbReference>
<keyword evidence="9" id="KW-1185">Reference proteome</keyword>
<organism evidence="8 9">
    <name type="scientific">Roseobacter denitrificans (strain ATCC 33942 / OCh 114)</name>
    <name type="common">Erythrobacter sp. (strain OCh 114)</name>
    <name type="synonym">Roseobacter denitrificans</name>
    <dbReference type="NCBI Taxonomy" id="375451"/>
    <lineage>
        <taxon>Bacteria</taxon>
        <taxon>Pseudomonadati</taxon>
        <taxon>Pseudomonadota</taxon>
        <taxon>Alphaproteobacteria</taxon>
        <taxon>Rhodobacterales</taxon>
        <taxon>Roseobacteraceae</taxon>
        <taxon>Roseobacter</taxon>
    </lineage>
</organism>
<evidence type="ECO:0000259" key="7">
    <source>
        <dbReference type="Pfam" id="PF16350"/>
    </source>
</evidence>
<evidence type="ECO:0000256" key="1">
    <source>
        <dbReference type="ARBA" id="ARBA00008609"/>
    </source>
</evidence>
<dbReference type="Gene3D" id="3.50.50.60">
    <property type="entry name" value="FAD/NAD(P)-binding domain"/>
    <property type="match status" value="1"/>
</dbReference>
<feature type="transmembrane region" description="Helical" evidence="3">
    <location>
        <begin position="7"/>
        <end position="24"/>
    </location>
</feature>
<dbReference type="SUPFAM" id="SSF54373">
    <property type="entry name" value="FAD-linked reductases, C-terminal domain"/>
    <property type="match status" value="1"/>
</dbReference>
<dbReference type="InterPro" id="IPR029043">
    <property type="entry name" value="GcvT/YgfZ_C"/>
</dbReference>
<comment type="similarity">
    <text evidence="1">Belongs to the GcvT family.</text>
</comment>
<dbReference type="KEGG" id="rde:RD1_1345"/>
<dbReference type="InterPro" id="IPR036188">
    <property type="entry name" value="FAD/NAD-bd_sf"/>
</dbReference>
<proteinExistence type="inferred from homology"/>
<dbReference type="Gene3D" id="3.30.70.1400">
    <property type="entry name" value="Aminomethyltransferase beta-barrel domains"/>
    <property type="match status" value="1"/>
</dbReference>
<protein>
    <submittedName>
        <fullName evidence="8">Dimethylglycine dehydrogenase, putative</fullName>
        <ecNumber evidence="8">1.5.8.4</ecNumber>
    </submittedName>
</protein>
<dbReference type="Pfam" id="PF01266">
    <property type="entry name" value="DAO"/>
    <property type="match status" value="1"/>
</dbReference>
<dbReference type="Pfam" id="PF01571">
    <property type="entry name" value="GCV_T"/>
    <property type="match status" value="1"/>
</dbReference>
<keyword evidence="2 8" id="KW-0560">Oxidoreductase</keyword>
<sequence>MKSHYRVVVIGGGVVGTSILYHLAKMGWSDVCLIERSLLTAGSSWHAAGGFHALNADPNIAQLQSYTIDLFDDIQEESGQDIGLHRTGGLTMAGTPDRWEWLQSAYRTFQSIGIHDCRLVTVEEAVALNPIMSGDGLLGGMWADREGYIDTTGTVHAYAGAAKKRGATVIEHNRVLELNQTLQGWDVVTEKGTVSCEHVVNAAGLWAKQVGRMAGIELPVSPLNHHYLISDTIPQLEGLDFEVPMTVDLEGFTYLRQDQKGVLLGIYEVNHQHWMMDGAPWEYGFELQQEDPDRIENELIMGFERYPCLQEVGVKTWVNGAFTFSPDGNPLVGPVPGKRGYWSACAVMAGFLQGGGVGKSLAEWMINGTPDADVYGMDVARYGVWAENKQYIKETTGQFYTRRFVMTYPNEQLPAGRPLKTAGAYADMSAAGCQWGQSWDLEVPLYFAEPGFVEAPSLKRSNAHGIVADECQAVRNGVGLLDITGFSRFEVSGPNAEQWLDQIMASKLPKPGRARLAPMLAEDGRLKGDLTVFNWGDGIWWIMGSYYLRRWHMRWFVDHMMEGVTLRDLGDEVSGFSLAGPASLGVIEKLTDGPIADLNFMGCGHFDIGLLRCKVGRLSVAGERGYEIHCRAGDHAVLRRILLEAGADAGIREYGFNALLSLRLEKSFGIWNAEFTQGYTPGMTGMDRWIDWDKEFIGKSAAMAERDGNGPAQTLVTMEIDADGADASGFEPIWVNGAQVGFVTSGGYGHTVGKSLAMALVDPTHSSAGTEVSVHVVGVKRAARIIAASPYDPDGKAMRG</sequence>
<reference evidence="8 9" key="1">
    <citation type="journal article" date="2007" name="J. Bacteriol.">
        <title>The complete genome sequence of Roseobacter denitrificans reveals a mixotrophic rather than photosynthetic metabolism.</title>
        <authorList>
            <person name="Swingley W.D."/>
            <person name="Sadekar S."/>
            <person name="Mastrian S.D."/>
            <person name="Matthies H.J."/>
            <person name="Hao J."/>
            <person name="Ramos H."/>
            <person name="Acharya C.R."/>
            <person name="Conrad A.L."/>
            <person name="Taylor H.L."/>
            <person name="Dejesa L.C."/>
            <person name="Shah M.K."/>
            <person name="O'huallachain M.E."/>
            <person name="Lince M.T."/>
            <person name="Blankenship R.E."/>
            <person name="Beatty J.T."/>
            <person name="Touchman J.W."/>
        </authorList>
    </citation>
    <scope>NUCLEOTIDE SEQUENCE [LARGE SCALE GENOMIC DNA]</scope>
    <source>
        <strain evidence="9">ATCC 33942 / OCh 114</strain>
    </source>
</reference>
<dbReference type="PANTHER" id="PTHR13847">
    <property type="entry name" value="SARCOSINE DEHYDROGENASE-RELATED"/>
    <property type="match status" value="1"/>
</dbReference>
<dbReference type="eggNOG" id="COG0404">
    <property type="taxonomic scope" value="Bacteria"/>
</dbReference>
<dbReference type="PANTHER" id="PTHR13847:SF193">
    <property type="entry name" value="PYRUVATE DEHYDROGENASE PHOSPHATASE REGULATORY SUBUNIT, MITOCHONDRIAL"/>
    <property type="match status" value="1"/>
</dbReference>
<evidence type="ECO:0000259" key="5">
    <source>
        <dbReference type="Pfam" id="PF01571"/>
    </source>
</evidence>
<feature type="domain" description="FAD dependent oxidoreductase central" evidence="7">
    <location>
        <begin position="367"/>
        <end position="421"/>
    </location>
</feature>
<dbReference type="InterPro" id="IPR027266">
    <property type="entry name" value="TrmE/GcvT-like"/>
</dbReference>
<name>Q16AK6_ROSDO</name>
<gene>
    <name evidence="8" type="ordered locus">RD1_1345</name>
</gene>
<dbReference type="RefSeq" id="WP_011567607.1">
    <property type="nucleotide sequence ID" value="NC_008209.1"/>
</dbReference>
<dbReference type="HOGENOM" id="CLU_007884_11_1_5"/>
<dbReference type="InterPro" id="IPR013977">
    <property type="entry name" value="GcvT_C"/>
</dbReference>
<accession>Q16AK6</accession>
<dbReference type="SUPFAM" id="SSF51905">
    <property type="entry name" value="FAD/NAD(P)-binding domain"/>
    <property type="match status" value="1"/>
</dbReference>
<dbReference type="InterPro" id="IPR006076">
    <property type="entry name" value="FAD-dep_OxRdtase"/>
</dbReference>
<evidence type="ECO:0000313" key="8">
    <source>
        <dbReference type="EMBL" id="ABG30987.1"/>
    </source>
</evidence>
<feature type="domain" description="FAD dependent oxidoreductase" evidence="4">
    <location>
        <begin position="6"/>
        <end position="364"/>
    </location>
</feature>
<dbReference type="GO" id="GO:0005737">
    <property type="term" value="C:cytoplasm"/>
    <property type="evidence" value="ECO:0007669"/>
    <property type="project" value="TreeGrafter"/>
</dbReference>
<feature type="domain" description="GCVT N-terminal" evidence="5">
    <location>
        <begin position="426"/>
        <end position="694"/>
    </location>
</feature>
<dbReference type="EC" id="1.5.8.4" evidence="8"/>
<evidence type="ECO:0000259" key="4">
    <source>
        <dbReference type="Pfam" id="PF01266"/>
    </source>
</evidence>
<dbReference type="Gene3D" id="3.30.9.10">
    <property type="entry name" value="D-Amino Acid Oxidase, subunit A, domain 2"/>
    <property type="match status" value="1"/>
</dbReference>
<dbReference type="Pfam" id="PF08669">
    <property type="entry name" value="GCV_T_C"/>
    <property type="match status" value="1"/>
</dbReference>
<dbReference type="OrthoDB" id="7156675at2"/>
<dbReference type="SUPFAM" id="SSF101790">
    <property type="entry name" value="Aminomethyltransferase beta-barrel domain"/>
    <property type="match status" value="1"/>
</dbReference>
<evidence type="ECO:0000259" key="6">
    <source>
        <dbReference type="Pfam" id="PF08669"/>
    </source>
</evidence>
<dbReference type="STRING" id="375451.RD1_1345"/>
<keyword evidence="3" id="KW-0472">Membrane</keyword>
<dbReference type="AlphaFoldDB" id="Q16AK6"/>
<dbReference type="GO" id="GO:0047865">
    <property type="term" value="F:dimethylglycine dehydrogenase activity"/>
    <property type="evidence" value="ECO:0007669"/>
    <property type="project" value="UniProtKB-EC"/>
</dbReference>